<keyword evidence="10" id="KW-0739">Sodium transport</keyword>
<accession>A0A9D4G2T6</accession>
<evidence type="ECO:0000256" key="5">
    <source>
        <dbReference type="ARBA" id="ARBA00022692"/>
    </source>
</evidence>
<keyword evidence="9 12" id="KW-0472">Membrane</keyword>
<dbReference type="InterPro" id="IPR051163">
    <property type="entry name" value="Sodium:Solute_Symporter_SSF"/>
</dbReference>
<evidence type="ECO:0000256" key="4">
    <source>
        <dbReference type="ARBA" id="ARBA00022475"/>
    </source>
</evidence>
<feature type="transmembrane region" description="Helical" evidence="12">
    <location>
        <begin position="495"/>
        <end position="516"/>
    </location>
</feature>
<evidence type="ECO:0008006" key="15">
    <source>
        <dbReference type="Google" id="ProtNLM"/>
    </source>
</evidence>
<keyword evidence="3" id="KW-0813">Transport</keyword>
<feature type="transmembrane region" description="Helical" evidence="12">
    <location>
        <begin position="395"/>
        <end position="416"/>
    </location>
</feature>
<keyword evidence="14" id="KW-1185">Reference proteome</keyword>
<feature type="transmembrane region" description="Helical" evidence="12">
    <location>
        <begin position="41"/>
        <end position="61"/>
    </location>
</feature>
<evidence type="ECO:0000256" key="1">
    <source>
        <dbReference type="ARBA" id="ARBA00004651"/>
    </source>
</evidence>
<feature type="transmembrane region" description="Helical" evidence="12">
    <location>
        <begin position="82"/>
        <end position="106"/>
    </location>
</feature>
<evidence type="ECO:0000313" key="13">
    <source>
        <dbReference type="EMBL" id="KAH3807555.1"/>
    </source>
</evidence>
<dbReference type="NCBIfam" id="TIGR00813">
    <property type="entry name" value="sss"/>
    <property type="match status" value="1"/>
</dbReference>
<evidence type="ECO:0000256" key="9">
    <source>
        <dbReference type="ARBA" id="ARBA00023136"/>
    </source>
</evidence>
<feature type="transmembrane region" description="Helical" evidence="12">
    <location>
        <begin position="193"/>
        <end position="210"/>
    </location>
</feature>
<feature type="transmembrane region" description="Helical" evidence="12">
    <location>
        <begin position="366"/>
        <end position="388"/>
    </location>
</feature>
<feature type="transmembrane region" description="Helical" evidence="12">
    <location>
        <begin position="231"/>
        <end position="256"/>
    </location>
</feature>
<evidence type="ECO:0000256" key="11">
    <source>
        <dbReference type="RuleBase" id="RU362091"/>
    </source>
</evidence>
<evidence type="ECO:0000256" key="10">
    <source>
        <dbReference type="ARBA" id="ARBA00023201"/>
    </source>
</evidence>
<evidence type="ECO:0000256" key="3">
    <source>
        <dbReference type="ARBA" id="ARBA00022448"/>
    </source>
</evidence>
<dbReference type="Gene3D" id="1.20.1730.10">
    <property type="entry name" value="Sodium/glucose cotransporter"/>
    <property type="match status" value="1"/>
</dbReference>
<evidence type="ECO:0000256" key="6">
    <source>
        <dbReference type="ARBA" id="ARBA00022989"/>
    </source>
</evidence>
<dbReference type="PROSITE" id="PS50283">
    <property type="entry name" value="NA_SOLUT_SYMP_3"/>
    <property type="match status" value="1"/>
</dbReference>
<feature type="transmembrane region" description="Helical" evidence="12">
    <location>
        <begin position="112"/>
        <end position="131"/>
    </location>
</feature>
<name>A0A9D4G2T6_DREPO</name>
<keyword evidence="8" id="KW-0406">Ion transport</keyword>
<evidence type="ECO:0000256" key="8">
    <source>
        <dbReference type="ARBA" id="ARBA00023065"/>
    </source>
</evidence>
<feature type="transmembrane region" description="Helical" evidence="12">
    <location>
        <begin position="138"/>
        <end position="157"/>
    </location>
</feature>
<proteinExistence type="inferred from homology"/>
<gene>
    <name evidence="13" type="ORF">DPMN_135900</name>
</gene>
<comment type="similarity">
    <text evidence="2 11">Belongs to the sodium:solute symporter (SSF) (TC 2.A.21) family.</text>
</comment>
<dbReference type="Pfam" id="PF00474">
    <property type="entry name" value="SSF"/>
    <property type="match status" value="1"/>
</dbReference>
<reference evidence="13" key="2">
    <citation type="submission" date="2020-11" db="EMBL/GenBank/DDBJ databases">
        <authorList>
            <person name="McCartney M.A."/>
            <person name="Auch B."/>
            <person name="Kono T."/>
            <person name="Mallez S."/>
            <person name="Becker A."/>
            <person name="Gohl D.M."/>
            <person name="Silverstein K.A.T."/>
            <person name="Koren S."/>
            <person name="Bechman K.B."/>
            <person name="Herman A."/>
            <person name="Abrahante J.E."/>
            <person name="Garbe J."/>
        </authorList>
    </citation>
    <scope>NUCLEOTIDE SEQUENCE</scope>
    <source>
        <strain evidence="13">Duluth1</strain>
        <tissue evidence="13">Whole animal</tissue>
    </source>
</reference>
<evidence type="ECO:0000256" key="7">
    <source>
        <dbReference type="ARBA" id="ARBA00023053"/>
    </source>
</evidence>
<evidence type="ECO:0000256" key="12">
    <source>
        <dbReference type="SAM" id="Phobius"/>
    </source>
</evidence>
<feature type="transmembrane region" description="Helical" evidence="12">
    <location>
        <begin position="340"/>
        <end position="360"/>
    </location>
</feature>
<dbReference type="Proteomes" id="UP000828390">
    <property type="component" value="Unassembled WGS sequence"/>
</dbReference>
<dbReference type="AlphaFoldDB" id="A0A9D4G2T6"/>
<reference evidence="13" key="1">
    <citation type="journal article" date="2019" name="bioRxiv">
        <title>The Genome of the Zebra Mussel, Dreissena polymorpha: A Resource for Invasive Species Research.</title>
        <authorList>
            <person name="McCartney M.A."/>
            <person name="Auch B."/>
            <person name="Kono T."/>
            <person name="Mallez S."/>
            <person name="Zhang Y."/>
            <person name="Obille A."/>
            <person name="Becker A."/>
            <person name="Abrahante J.E."/>
            <person name="Garbe J."/>
            <person name="Badalamenti J.P."/>
            <person name="Herman A."/>
            <person name="Mangelson H."/>
            <person name="Liachko I."/>
            <person name="Sullivan S."/>
            <person name="Sone E.D."/>
            <person name="Koren S."/>
            <person name="Silverstein K.A.T."/>
            <person name="Beckman K.B."/>
            <person name="Gohl D.M."/>
        </authorList>
    </citation>
    <scope>NUCLEOTIDE SEQUENCE</scope>
    <source>
        <strain evidence="13">Duluth1</strain>
        <tissue evidence="13">Whole animal</tissue>
    </source>
</reference>
<dbReference type="InterPro" id="IPR038377">
    <property type="entry name" value="Na/Glc_symporter_sf"/>
</dbReference>
<comment type="caution">
    <text evidence="13">The sequence shown here is derived from an EMBL/GenBank/DDBJ whole genome shotgun (WGS) entry which is preliminary data.</text>
</comment>
<organism evidence="13 14">
    <name type="scientific">Dreissena polymorpha</name>
    <name type="common">Zebra mussel</name>
    <name type="synonym">Mytilus polymorpha</name>
    <dbReference type="NCBI Taxonomy" id="45954"/>
    <lineage>
        <taxon>Eukaryota</taxon>
        <taxon>Metazoa</taxon>
        <taxon>Spiralia</taxon>
        <taxon>Lophotrochozoa</taxon>
        <taxon>Mollusca</taxon>
        <taxon>Bivalvia</taxon>
        <taxon>Autobranchia</taxon>
        <taxon>Heteroconchia</taxon>
        <taxon>Euheterodonta</taxon>
        <taxon>Imparidentia</taxon>
        <taxon>Neoheterodontei</taxon>
        <taxon>Myida</taxon>
        <taxon>Dreissenoidea</taxon>
        <taxon>Dreissenidae</taxon>
        <taxon>Dreissena</taxon>
    </lineage>
</organism>
<keyword evidence="5 12" id="KW-0812">Transmembrane</keyword>
<dbReference type="InterPro" id="IPR001734">
    <property type="entry name" value="Na/solute_symporter"/>
</dbReference>
<evidence type="ECO:0000256" key="2">
    <source>
        <dbReference type="ARBA" id="ARBA00006434"/>
    </source>
</evidence>
<dbReference type="EMBL" id="JAIWYP010000006">
    <property type="protein sequence ID" value="KAH3807555.1"/>
    <property type="molecule type" value="Genomic_DNA"/>
</dbReference>
<dbReference type="GO" id="GO:0005886">
    <property type="term" value="C:plasma membrane"/>
    <property type="evidence" value="ECO:0007669"/>
    <property type="project" value="UniProtKB-SubCell"/>
</dbReference>
<evidence type="ECO:0000313" key="14">
    <source>
        <dbReference type="Proteomes" id="UP000828390"/>
    </source>
</evidence>
<sequence>MGAAGDSPRTETPGGSWLAAYVADGTTCAYVYGLQWVVGNAGLLLANILSVFVVVPLIHPLKITSAYEYLELRFESRLVRTIATSIGILGTIVYMGIVLFGPAIALEAVTGLPQWTSIVLVAVASVIYTAIGGLKAVIWTDVFQAFVMFAGFFAVLIKGTVQIGGIGKTWEIAYDKGRVNLFNFDPDPTVRHTFWNLFLGNLIRGFGLVFNQSSIQRISSTPTIRAAKRVFLFLAPGFFISLSLAAIEGVIAYSYYEVKGCDPLASGQITNPNQIIPYMVMDIFYGIPGMPGLFLASLFSATLSTLSSGLSSSSALIWTDLVKPFTKPMTEFRATVISKIAVVVVGGVSIFVAFMIAMIGGTLIQIAGTMAAAFGGPLTGMFLLGAFCPWANSKGAIGGTAISVVTTFALTLGQMMTKGAVRNTKLPSGSTDMCPALNLTSVVLGPAVNLTSVVMNLTAYSTTSLYRVDMTSTLTKAEPAEPTGFDRVFMLSYQWFGVVAILQVVVLGSIISFCTGHKRPGEVEQKYLIPFYDRLFPFLPECILKPLRCGYEYGPEPEEETKSQTDYRMLDGIEPHLGKKIDLEMPINAHAPQKANGNVLEDHIESTGTVTKGNKGLHPDIHVHSENGSVKEENRVARSMDDLTARLRLPVRDIEMTIYRADSQRGSAGFVEVGTVDTLAAIQLRAKSVEFEVLPFK</sequence>
<dbReference type="PANTHER" id="PTHR42985">
    <property type="entry name" value="SODIUM-COUPLED MONOCARBOXYLATE TRANSPORTER"/>
    <property type="match status" value="1"/>
</dbReference>
<protein>
    <recommendedName>
        <fullName evidence="15">Sodium-dependent multivitamin transporter</fullName>
    </recommendedName>
</protein>
<keyword evidence="7" id="KW-0915">Sodium</keyword>
<dbReference type="GO" id="GO:0015293">
    <property type="term" value="F:symporter activity"/>
    <property type="evidence" value="ECO:0007669"/>
    <property type="project" value="TreeGrafter"/>
</dbReference>
<dbReference type="GO" id="GO:0006814">
    <property type="term" value="P:sodium ion transport"/>
    <property type="evidence" value="ECO:0007669"/>
    <property type="project" value="UniProtKB-KW"/>
</dbReference>
<comment type="subcellular location">
    <subcellularLocation>
        <location evidence="1">Cell membrane</location>
        <topology evidence="1">Multi-pass membrane protein</topology>
    </subcellularLocation>
</comment>
<dbReference type="PANTHER" id="PTHR42985:SF40">
    <property type="entry name" value="LD47995P-RELATED"/>
    <property type="match status" value="1"/>
</dbReference>
<keyword evidence="6 12" id="KW-1133">Transmembrane helix</keyword>
<keyword evidence="4" id="KW-1003">Cell membrane</keyword>